<dbReference type="InterPro" id="IPR018391">
    <property type="entry name" value="PQQ_b-propeller_rpt"/>
</dbReference>
<feature type="domain" description="Pyrrolo-quinoline quinone repeat" evidence="2">
    <location>
        <begin position="74"/>
        <end position="225"/>
    </location>
</feature>
<dbReference type="InterPro" id="IPR015943">
    <property type="entry name" value="WD40/YVTN_repeat-like_dom_sf"/>
</dbReference>
<organism evidence="3 4">
    <name type="scientific">Natronoglomus mannanivorans</name>
    <dbReference type="NCBI Taxonomy" id="2979990"/>
    <lineage>
        <taxon>Archaea</taxon>
        <taxon>Methanobacteriati</taxon>
        <taxon>Methanobacteriota</taxon>
        <taxon>Stenosarchaea group</taxon>
        <taxon>Halobacteria</taxon>
        <taxon>Halobacteriales</taxon>
        <taxon>Natrialbaceae</taxon>
        <taxon>Natronoglomus</taxon>
    </lineage>
</organism>
<evidence type="ECO:0000256" key="1">
    <source>
        <dbReference type="SAM" id="MobiDB-lite"/>
    </source>
</evidence>
<comment type="caution">
    <text evidence="3">The sequence shown here is derived from an EMBL/GenBank/DDBJ whole genome shotgun (WGS) entry which is preliminary data.</text>
</comment>
<dbReference type="InterPro" id="IPR002372">
    <property type="entry name" value="PQQ_rpt_dom"/>
</dbReference>
<dbReference type="PANTHER" id="PTHR34512:SF30">
    <property type="entry name" value="OUTER MEMBRANE PROTEIN ASSEMBLY FACTOR BAMB"/>
    <property type="match status" value="1"/>
</dbReference>
<dbReference type="RefSeq" id="WP_338007452.1">
    <property type="nucleotide sequence ID" value="NZ_JAOPKB010000003.1"/>
</dbReference>
<feature type="region of interest" description="Disordered" evidence="1">
    <location>
        <begin position="31"/>
        <end position="51"/>
    </location>
</feature>
<evidence type="ECO:0000259" key="2">
    <source>
        <dbReference type="Pfam" id="PF13360"/>
    </source>
</evidence>
<dbReference type="Pfam" id="PF13360">
    <property type="entry name" value="PQQ_2"/>
    <property type="match status" value="2"/>
</dbReference>
<name>A0ABT2QCG4_9EURY</name>
<reference evidence="3 4" key="1">
    <citation type="submission" date="2022-09" db="EMBL/GenBank/DDBJ databases">
        <title>Enrichment on poylsaccharides allowed isolation of novel metabolic and taxonomic groups of Haloarchaea.</title>
        <authorList>
            <person name="Sorokin D.Y."/>
            <person name="Elcheninov A.G."/>
            <person name="Khizhniak T.V."/>
            <person name="Kolganova T.V."/>
            <person name="Kublanov I.V."/>
        </authorList>
    </citation>
    <scope>NUCLEOTIDE SEQUENCE [LARGE SCALE GENOMIC DNA]</scope>
    <source>
        <strain evidence="3 4">AArc-m2/3/4</strain>
    </source>
</reference>
<keyword evidence="4" id="KW-1185">Reference proteome</keyword>
<dbReference type="PROSITE" id="PS51257">
    <property type="entry name" value="PROKAR_LIPOPROTEIN"/>
    <property type="match status" value="1"/>
</dbReference>
<sequence length="436" mass="46095">MNRRSYLQGVGVGGGIVALAGCLGSDDSLEDPGGTVSLSTTGGDDSWPQLAHDARNSRYAPGASVPTGDVEVVWREFGDRPLSHPVIDDAVYLTDRWNGSSAYALAPDDGAELWRDPSEAEAHVTPALVDGILSVARTEPQSLHALDASSGTTAWTRELEFDLPIHPEIPPFAQTVSDGRIVAGTWGGVCAVDADSGTVRWDEHFDGDGSRQGGATPAVLDGRVFTFPRGYTDEVIPVYAFDATTGEREWKATLEFDEDRWLTGHPVAGGDHVYVLATKSTAHSLAGEDDSRSGSDATQQLIALDATSGSVDWRWDVPGHAHDPPALAEDVLFLGQSHPDTDGSTLVTLDATKGEPIWVAETNDTDVHTPTVTNEFVCVSHGGDVAAFAVEDGSLEWEFDPDDVVTSVAVAGERVYALTNLPLGTHSNGVVALEGA</sequence>
<dbReference type="PANTHER" id="PTHR34512">
    <property type="entry name" value="CELL SURFACE PROTEIN"/>
    <property type="match status" value="1"/>
</dbReference>
<dbReference type="Proteomes" id="UP001320972">
    <property type="component" value="Unassembled WGS sequence"/>
</dbReference>
<dbReference type="InterPro" id="IPR011047">
    <property type="entry name" value="Quinoprotein_ADH-like_sf"/>
</dbReference>
<proteinExistence type="predicted"/>
<dbReference type="Gene3D" id="2.130.10.10">
    <property type="entry name" value="YVTN repeat-like/Quinoprotein amine dehydrogenase"/>
    <property type="match status" value="2"/>
</dbReference>
<dbReference type="SUPFAM" id="SSF50998">
    <property type="entry name" value="Quinoprotein alcohol dehydrogenase-like"/>
    <property type="match status" value="2"/>
</dbReference>
<gene>
    <name evidence="3" type="ORF">OB955_07650</name>
</gene>
<protein>
    <submittedName>
        <fullName evidence="3">PQQ-like beta-propeller repeat protein</fullName>
    </submittedName>
</protein>
<dbReference type="EMBL" id="JAOPKB010000003">
    <property type="protein sequence ID" value="MCU4972612.1"/>
    <property type="molecule type" value="Genomic_DNA"/>
</dbReference>
<evidence type="ECO:0000313" key="4">
    <source>
        <dbReference type="Proteomes" id="UP001320972"/>
    </source>
</evidence>
<dbReference type="SMART" id="SM00564">
    <property type="entry name" value="PQQ"/>
    <property type="match status" value="6"/>
</dbReference>
<accession>A0ABT2QCG4</accession>
<evidence type="ECO:0000313" key="3">
    <source>
        <dbReference type="EMBL" id="MCU4972612.1"/>
    </source>
</evidence>
<feature type="domain" description="Pyrrolo-quinoline quinone repeat" evidence="2">
    <location>
        <begin position="299"/>
        <end position="434"/>
    </location>
</feature>